<feature type="transmembrane region" description="Helical" evidence="8">
    <location>
        <begin position="20"/>
        <end position="46"/>
    </location>
</feature>
<evidence type="ECO:0000256" key="1">
    <source>
        <dbReference type="ARBA" id="ARBA00004651"/>
    </source>
</evidence>
<organism evidence="10 11">
    <name type="scientific">Streptomyces griseoloalbus</name>
    <dbReference type="NCBI Taxonomy" id="67303"/>
    <lineage>
        <taxon>Bacteria</taxon>
        <taxon>Bacillati</taxon>
        <taxon>Actinomycetota</taxon>
        <taxon>Actinomycetes</taxon>
        <taxon>Kitasatosporales</taxon>
        <taxon>Streptomycetaceae</taxon>
        <taxon>Streptomyces</taxon>
    </lineage>
</organism>
<protein>
    <submittedName>
        <fullName evidence="10">DHA2 family multidrug resistance protein-like MFS transporter</fullName>
    </submittedName>
</protein>
<dbReference type="PANTHER" id="PTHR42718">
    <property type="entry name" value="MAJOR FACILITATOR SUPERFAMILY MULTIDRUG TRANSPORTER MFSC"/>
    <property type="match status" value="1"/>
</dbReference>
<dbReference type="InterPro" id="IPR011701">
    <property type="entry name" value="MFS"/>
</dbReference>
<dbReference type="SUPFAM" id="SSF103473">
    <property type="entry name" value="MFS general substrate transporter"/>
    <property type="match status" value="1"/>
</dbReference>
<feature type="transmembrane region" description="Helical" evidence="8">
    <location>
        <begin position="233"/>
        <end position="254"/>
    </location>
</feature>
<feature type="transmembrane region" description="Helical" evidence="8">
    <location>
        <begin position="316"/>
        <end position="333"/>
    </location>
</feature>
<dbReference type="PANTHER" id="PTHR42718:SF47">
    <property type="entry name" value="METHYL VIOLOGEN RESISTANCE PROTEIN SMVA"/>
    <property type="match status" value="1"/>
</dbReference>
<evidence type="ECO:0000256" key="5">
    <source>
        <dbReference type="ARBA" id="ARBA00022989"/>
    </source>
</evidence>
<keyword evidence="5 8" id="KW-1133">Transmembrane helix</keyword>
<keyword evidence="3" id="KW-1003">Cell membrane</keyword>
<feature type="transmembrane region" description="Helical" evidence="8">
    <location>
        <begin position="174"/>
        <end position="198"/>
    </location>
</feature>
<feature type="transmembrane region" description="Helical" evidence="8">
    <location>
        <begin position="412"/>
        <end position="432"/>
    </location>
</feature>
<dbReference type="CDD" id="cd17321">
    <property type="entry name" value="MFS_MMR_MDR_like"/>
    <property type="match status" value="1"/>
</dbReference>
<evidence type="ECO:0000256" key="6">
    <source>
        <dbReference type="ARBA" id="ARBA00023136"/>
    </source>
</evidence>
<comment type="subcellular location">
    <subcellularLocation>
        <location evidence="1">Cell membrane</location>
        <topology evidence="1">Multi-pass membrane protein</topology>
    </subcellularLocation>
</comment>
<comment type="caution">
    <text evidence="10">The sequence shown here is derived from an EMBL/GenBank/DDBJ whole genome shotgun (WGS) entry which is preliminary data.</text>
</comment>
<keyword evidence="4 8" id="KW-0812">Transmembrane</keyword>
<feature type="transmembrane region" description="Helical" evidence="8">
    <location>
        <begin position="476"/>
        <end position="498"/>
    </location>
</feature>
<feature type="domain" description="Major facilitator superfamily (MFS) profile" evidence="9">
    <location>
        <begin position="22"/>
        <end position="502"/>
    </location>
</feature>
<evidence type="ECO:0000259" key="9">
    <source>
        <dbReference type="PROSITE" id="PS50850"/>
    </source>
</evidence>
<reference evidence="10 11" key="1">
    <citation type="submission" date="2020-08" db="EMBL/GenBank/DDBJ databases">
        <title>Genomic Encyclopedia of Type Strains, Phase III (KMG-III): the genomes of soil and plant-associated and newly described type strains.</title>
        <authorList>
            <person name="Whitman W."/>
        </authorList>
    </citation>
    <scope>NUCLEOTIDE SEQUENCE [LARGE SCALE GENOMIC DNA]</scope>
    <source>
        <strain evidence="10 11">CECT 3226</strain>
    </source>
</reference>
<dbReference type="EMBL" id="JACHJE010000016">
    <property type="protein sequence ID" value="MBB5129056.1"/>
    <property type="molecule type" value="Genomic_DNA"/>
</dbReference>
<dbReference type="PROSITE" id="PS50850">
    <property type="entry name" value="MFS"/>
    <property type="match status" value="1"/>
</dbReference>
<evidence type="ECO:0000256" key="2">
    <source>
        <dbReference type="ARBA" id="ARBA00022448"/>
    </source>
</evidence>
<proteinExistence type="predicted"/>
<feature type="transmembrane region" description="Helical" evidence="8">
    <location>
        <begin position="58"/>
        <end position="76"/>
    </location>
</feature>
<feature type="transmembrane region" description="Helical" evidence="8">
    <location>
        <begin position="275"/>
        <end position="296"/>
    </location>
</feature>
<dbReference type="Gene3D" id="1.20.1720.10">
    <property type="entry name" value="Multidrug resistance protein D"/>
    <property type="match status" value="1"/>
</dbReference>
<feature type="transmembrane region" description="Helical" evidence="8">
    <location>
        <begin position="88"/>
        <end position="107"/>
    </location>
</feature>
<dbReference type="Gene3D" id="1.20.1250.20">
    <property type="entry name" value="MFS general substrate transporter like domains"/>
    <property type="match status" value="1"/>
</dbReference>
<keyword evidence="7" id="KW-0046">Antibiotic resistance</keyword>
<feature type="transmembrane region" description="Helical" evidence="8">
    <location>
        <begin position="113"/>
        <end position="134"/>
    </location>
</feature>
<dbReference type="GO" id="GO:0022857">
    <property type="term" value="F:transmembrane transporter activity"/>
    <property type="evidence" value="ECO:0007669"/>
    <property type="project" value="InterPro"/>
</dbReference>
<sequence length="515" mass="52129">MTSALRPETTNEAVRRPGRWLALSVLVLAVLLVAVDATVLGLATPYISEDLEPTGSQLLWIGDVYSFVIAGLLVSMGSLGDRIGRKRILLYGATAFGAISVLNAYAGTPESMIAARALLGVAGATLMPATLALIRNLFHDPRERSLAVGVWGAAASAGAAVGPVVGGFLLEHFWWGSVFLINLPVMAVLVVVGVKLLPESRNPAPGPWDLTSLVLSLVGMVGVVYAVKETATHGVGASALAAGLLGAGALYGFVRRQLTLPVPLLDMRLFKHRGFSGAVLADLLSILGLSGLVFFLSQYLQLVQGRRPLEAGLAELPAAIGAVVAGLVAGRAARRFSVRSVVAGGLAAVGLALAALTVIGQSTGYPLLGAALLVVGAGAGFSFTVTADVILSSVPKEQAGAASAVSETAYELGAALGIAVLGSIVTGVYRGFDGPAGTPAAAHESLGGAVEATAGLPAHIALPMLDAARQSFVDGLALAAGTGAAVLLAAAVAAWFMLQGQKLDDRPQGHLGANA</sequence>
<feature type="transmembrane region" description="Helical" evidence="8">
    <location>
        <begin position="365"/>
        <end position="391"/>
    </location>
</feature>
<keyword evidence="6 8" id="KW-0472">Membrane</keyword>
<dbReference type="InterPro" id="IPR036259">
    <property type="entry name" value="MFS_trans_sf"/>
</dbReference>
<evidence type="ECO:0000256" key="8">
    <source>
        <dbReference type="SAM" id="Phobius"/>
    </source>
</evidence>
<feature type="transmembrane region" description="Helical" evidence="8">
    <location>
        <begin position="146"/>
        <end position="168"/>
    </location>
</feature>
<evidence type="ECO:0000256" key="4">
    <source>
        <dbReference type="ARBA" id="ARBA00022692"/>
    </source>
</evidence>
<evidence type="ECO:0000256" key="7">
    <source>
        <dbReference type="ARBA" id="ARBA00023251"/>
    </source>
</evidence>
<dbReference type="Proteomes" id="UP000568022">
    <property type="component" value="Unassembled WGS sequence"/>
</dbReference>
<feature type="transmembrane region" description="Helical" evidence="8">
    <location>
        <begin position="340"/>
        <end position="359"/>
    </location>
</feature>
<dbReference type="GO" id="GO:0046677">
    <property type="term" value="P:response to antibiotic"/>
    <property type="evidence" value="ECO:0007669"/>
    <property type="project" value="UniProtKB-KW"/>
</dbReference>
<keyword evidence="2" id="KW-0813">Transport</keyword>
<dbReference type="GO" id="GO:0005886">
    <property type="term" value="C:plasma membrane"/>
    <property type="evidence" value="ECO:0007669"/>
    <property type="project" value="UniProtKB-SubCell"/>
</dbReference>
<dbReference type="Pfam" id="PF07690">
    <property type="entry name" value="MFS_1"/>
    <property type="match status" value="1"/>
</dbReference>
<name>A0A7W8BV73_9ACTN</name>
<dbReference type="AlphaFoldDB" id="A0A7W8BV73"/>
<dbReference type="InterPro" id="IPR020846">
    <property type="entry name" value="MFS_dom"/>
</dbReference>
<feature type="transmembrane region" description="Helical" evidence="8">
    <location>
        <begin position="210"/>
        <end position="227"/>
    </location>
</feature>
<evidence type="ECO:0000313" key="10">
    <source>
        <dbReference type="EMBL" id="MBB5129056.1"/>
    </source>
</evidence>
<evidence type="ECO:0000256" key="3">
    <source>
        <dbReference type="ARBA" id="ARBA00022475"/>
    </source>
</evidence>
<accession>A0A7W8BV73</accession>
<gene>
    <name evidence="10" type="ORF">FHS32_005834</name>
</gene>
<keyword evidence="11" id="KW-1185">Reference proteome</keyword>
<evidence type="ECO:0000313" key="11">
    <source>
        <dbReference type="Proteomes" id="UP000568022"/>
    </source>
</evidence>